<feature type="region of interest" description="Disordered" evidence="1">
    <location>
        <begin position="1"/>
        <end position="73"/>
    </location>
</feature>
<feature type="compositionally biased region" description="Polar residues" evidence="1">
    <location>
        <begin position="218"/>
        <end position="249"/>
    </location>
</feature>
<feature type="compositionally biased region" description="Polar residues" evidence="1">
    <location>
        <begin position="360"/>
        <end position="370"/>
    </location>
</feature>
<feature type="region of interest" description="Disordered" evidence="1">
    <location>
        <begin position="386"/>
        <end position="534"/>
    </location>
</feature>
<feature type="compositionally biased region" description="Pro residues" evidence="1">
    <location>
        <begin position="263"/>
        <end position="274"/>
    </location>
</feature>
<dbReference type="EMBL" id="VXIV02003332">
    <property type="protein sequence ID" value="KAF6018149.1"/>
    <property type="molecule type" value="Genomic_DNA"/>
</dbReference>
<protein>
    <submittedName>
        <fullName evidence="2">Uncharacterized protein</fullName>
    </submittedName>
</protein>
<sequence>MSSSESDVPCGSGNPYGFNPVSSPSGRSTSPSPTSPSTTTRTSAKKAASLSPGEGTSSGIRRQGGSKKSVKKQKLIRTGEYTTADVLSSFVATLLLYKSSVSDNLIMANLKDRQKIVTASRWFRNRASMPPCNANSLDYFDHLLQITEEVPEWSSVLLEALIGQSALPILGEEYQSQHDPKESPLMDEIIARTPKTPSPQQGGTYGCPPSAVKCFSSPEKSSPSEGNRSDFLTVSSYKEKSGTTSTVISPVSLPTTSTKRSPSPRPVSSSPPSPLTTSTPAQPVPTPEVPRFVGARRSIDYSSFPSRSPMTPMPKVDLSSPKPISKQRGRDLLPGCGESPQPESPSFGQRRKMDAPIHSPNYSDPESNYATPINYMSVEKNVQSPEFLPILSSPEYQSPSVRSEMAPDAPQTQDFDGGSTDSRYYRNNPPREPELTPIRYDRLMQYVTGPYNQPSVGSPSGGGRTPSPGGRSPSPRGRTPSPDRSHSTSARALANKLQSQSSASPSRQTPAFDSGSADSRYHRNNPPREAEMTPIRYDRLLKYVTNPYNQPAVVSPPSESRSADARTCSSPSNKSPLGGWSSDSPPQDVFGSPPDVLSESERTPRSATKSSSPMRQHLRSASSSNYERSPRSDSSYRTATSPRSHGARSPYIPTSTTPTMRSPSPEFYSLPTPPISTRYLRIADAPFIRSPSSEVGSPRSPTPIIPCMVASTSPSTTIPLPEIPSPEPSEVASFSMQYHGRDPRIQSSPPAHAQSPPSWESEVFPMTSSSDESF</sequence>
<feature type="compositionally biased region" description="Polar residues" evidence="1">
    <location>
        <begin position="605"/>
        <end position="643"/>
    </location>
</feature>
<feature type="compositionally biased region" description="Polar residues" evidence="1">
    <location>
        <begin position="300"/>
        <end position="309"/>
    </location>
</feature>
<feature type="region of interest" description="Disordered" evidence="1">
    <location>
        <begin position="548"/>
        <end position="673"/>
    </location>
</feature>
<name>A0A7J7IW79_BUGNE</name>
<keyword evidence="3" id="KW-1185">Reference proteome</keyword>
<feature type="compositionally biased region" description="Low complexity" evidence="1">
    <location>
        <begin position="746"/>
        <end position="758"/>
    </location>
</feature>
<dbReference type="AlphaFoldDB" id="A0A7J7IW79"/>
<feature type="compositionally biased region" description="Basic and acidic residues" evidence="1">
    <location>
        <begin position="429"/>
        <end position="442"/>
    </location>
</feature>
<evidence type="ECO:0000256" key="1">
    <source>
        <dbReference type="SAM" id="MobiDB-lite"/>
    </source>
</evidence>
<feature type="compositionally biased region" description="Low complexity" evidence="1">
    <location>
        <begin position="252"/>
        <end position="262"/>
    </location>
</feature>
<feature type="compositionally biased region" description="Low complexity" evidence="1">
    <location>
        <begin position="22"/>
        <end position="42"/>
    </location>
</feature>
<feature type="compositionally biased region" description="Polar residues" evidence="1">
    <location>
        <begin position="496"/>
        <end position="511"/>
    </location>
</feature>
<organism evidence="2 3">
    <name type="scientific">Bugula neritina</name>
    <name type="common">Brown bryozoan</name>
    <name type="synonym">Sertularia neritina</name>
    <dbReference type="NCBI Taxonomy" id="10212"/>
    <lineage>
        <taxon>Eukaryota</taxon>
        <taxon>Metazoa</taxon>
        <taxon>Spiralia</taxon>
        <taxon>Lophotrochozoa</taxon>
        <taxon>Bryozoa</taxon>
        <taxon>Gymnolaemata</taxon>
        <taxon>Cheilostomatida</taxon>
        <taxon>Flustrina</taxon>
        <taxon>Buguloidea</taxon>
        <taxon>Bugulidae</taxon>
        <taxon>Bugula</taxon>
    </lineage>
</organism>
<gene>
    <name evidence="2" type="ORF">EB796_023539</name>
</gene>
<feature type="compositionally biased region" description="Basic residues" evidence="1">
    <location>
        <begin position="64"/>
        <end position="73"/>
    </location>
</feature>
<feature type="compositionally biased region" description="Low complexity" evidence="1">
    <location>
        <begin position="465"/>
        <end position="480"/>
    </location>
</feature>
<comment type="caution">
    <text evidence="2">The sequence shown here is derived from an EMBL/GenBank/DDBJ whole genome shotgun (WGS) entry which is preliminary data.</text>
</comment>
<reference evidence="2" key="1">
    <citation type="submission" date="2020-06" db="EMBL/GenBank/DDBJ databases">
        <title>Draft genome of Bugula neritina, a colonial animal packing powerful symbionts and potential medicines.</title>
        <authorList>
            <person name="Rayko M."/>
        </authorList>
    </citation>
    <scope>NUCLEOTIDE SEQUENCE [LARGE SCALE GENOMIC DNA]</scope>
    <source>
        <strain evidence="2">Kwan_BN1</strain>
    </source>
</reference>
<evidence type="ECO:0000313" key="3">
    <source>
        <dbReference type="Proteomes" id="UP000593567"/>
    </source>
</evidence>
<feature type="region of interest" description="Disordered" evidence="1">
    <location>
        <begin position="689"/>
        <end position="774"/>
    </location>
</feature>
<feature type="compositionally biased region" description="Polar residues" evidence="1">
    <location>
        <begin position="567"/>
        <end position="585"/>
    </location>
</feature>
<feature type="compositionally biased region" description="Low complexity" evidence="1">
    <location>
        <begin position="711"/>
        <end position="720"/>
    </location>
</feature>
<feature type="region of interest" description="Disordered" evidence="1">
    <location>
        <begin position="193"/>
        <end position="370"/>
    </location>
</feature>
<proteinExistence type="predicted"/>
<evidence type="ECO:0000313" key="2">
    <source>
        <dbReference type="EMBL" id="KAF6018149.1"/>
    </source>
</evidence>
<dbReference type="Proteomes" id="UP000593567">
    <property type="component" value="Unassembled WGS sequence"/>
</dbReference>
<accession>A0A7J7IW79</accession>
<feature type="compositionally biased region" description="Low complexity" evidence="1">
    <location>
        <begin position="653"/>
        <end position="665"/>
    </location>
</feature>
<feature type="compositionally biased region" description="Polar residues" evidence="1">
    <location>
        <begin position="410"/>
        <end position="422"/>
    </location>
</feature>